<comment type="caution">
    <text evidence="7">The sequence shown here is derived from an EMBL/GenBank/DDBJ whole genome shotgun (WGS) entry which is preliminary data.</text>
</comment>
<comment type="function">
    <text evidence="5">Involved in transvection phenomena (= synapsis-dependent gene expression), where the synaptic pairing of chromosomes carrying genes with which zeste interacts influences the expression of these genes. Zeste binds to DNA and stimulates transcription from a nearby promoter.</text>
</comment>
<name>A0ABQ9H6W0_9NEOP</name>
<protein>
    <recommendedName>
        <fullName evidence="2">Regulatory protein zeste</fullName>
    </recommendedName>
</protein>
<comment type="subunit">
    <text evidence="1">Self-associates forming complexes of several hundred monomers.</text>
</comment>
<keyword evidence="8" id="KW-1185">Reference proteome</keyword>
<evidence type="ECO:0000313" key="8">
    <source>
        <dbReference type="Proteomes" id="UP001159363"/>
    </source>
</evidence>
<dbReference type="InterPro" id="IPR028002">
    <property type="entry name" value="Myb_DNA-bind_5"/>
</dbReference>
<sequence>MLAFISEQEGHVEEAEMSMSTCLVTLLVTDIAVTVYNKAHWISITWNAISAIECTATPYGLSVLAREHRLDIRCLRHHGMGSSSDMICCAPCRYGIPHNRDPVSLVYTLTSLALSRSISEFMFTDTSASPTLLAWCEEYRTARDYLQGALSIYTTYFTLACNTFTLTSNFPQVLLKFCFQDIPPPPVRLLASYHRKSGSIPGQVTPTFSQVGIVPYDATGQRVFSGISRFAPPLNSGAALFSPHFTLICSLNTSLLNSEVGQLRAACPVSAVAYSTGRRGSRPGIDSGTNRFEQARPPARNKGTLIWFQALQTKHLMMSAVAKLIHYLFHCHSQYAVRYVFVYSNINQLRPRPLRRFANNLPTGLRRPDAVTSRTTCPQQADTKLSKHAQSSQNGSGFTFMQQPIEKLRRPEYIYSTVKFSLKPNNNANYAVTVSTIEDTLQMKYIYGWNCTQQGINGRYIELLFYERSHLLKFLFLSVVNGQCRDQRELSTLATGCECTFVTNQAKQLSRRMNTHQRWRRSVLITRRGRQPIKTCLSEQYTTAEENDHVAGLSATATQHCTPLATPQDSVPPGLHMAPEGLESRWRVKRGDNGTVLDKTSANARHDYHVRKFGNRSAANSRLARKHFENPITARCGATANEHTAEAPVYRGLRSLDYRCGATANEHTAEAPVYRGLRSLDYRYSMRVRSGVYIRRGHFLSDHNAIFVRVRFFASVFDMDENKRLLADYFVSSETDVLISLAEKCSGIIEYKRTNEVTCKQKEEARRRIELEFNSACGVFPRSLKTLKANQIIDRLMLTVYWETENCRNQLLPVNQTIVRRQPDIVKPALRMPSTLYDLVDAKANGSRRLSSSWKMASSQSELAVDGQQWRTLALLPQRLYTLATPFITGRPMRTVPYVWQTSLGAETMFLSLINHCCQKHKAQADFCWSRRKRNRRLDITHLAGVTALPPLCLGNRRLECMSKNICLAEPKRYSEKFLYHSQRHYKYPPFPTARQKSAFLVGIWLKCGNQAESGVARDISGRCETPADQSFVRCGRMRGRGTRQRGSYCPRGSSGHSTTFRTGGMSTELRQDCLANTLIRRKDMKLLHTVVINFTGRMTFRVPVEKYVRSNCDICQWLISKVLNQPRTAYNKHPDVFATNRRLQQLRHIHTEEMLDSAIHLLGGLGGGQSYTEHATFSFHLAVAGATERGSPCDVSIFGVDCGCENFVINTLAN</sequence>
<reference evidence="7 8" key="1">
    <citation type="submission" date="2023-02" db="EMBL/GenBank/DDBJ databases">
        <title>LHISI_Scaffold_Assembly.</title>
        <authorList>
            <person name="Stuart O.P."/>
            <person name="Cleave R."/>
            <person name="Magrath M.J.L."/>
            <person name="Mikheyev A.S."/>
        </authorList>
    </citation>
    <scope>NUCLEOTIDE SEQUENCE [LARGE SCALE GENOMIC DNA]</scope>
    <source>
        <strain evidence="7">Daus_M_001</strain>
        <tissue evidence="7">Leg muscle</tissue>
    </source>
</reference>
<dbReference type="EMBL" id="JARBHB010000007">
    <property type="protein sequence ID" value="KAJ8880054.1"/>
    <property type="molecule type" value="Genomic_DNA"/>
</dbReference>
<gene>
    <name evidence="7" type="ORF">PR048_020677</name>
</gene>
<evidence type="ECO:0000256" key="1">
    <source>
        <dbReference type="ARBA" id="ARBA00011764"/>
    </source>
</evidence>
<accession>A0ABQ9H6W0</accession>
<evidence type="ECO:0000256" key="4">
    <source>
        <dbReference type="ARBA" id="ARBA00023163"/>
    </source>
</evidence>
<evidence type="ECO:0000256" key="2">
    <source>
        <dbReference type="ARBA" id="ARBA00016807"/>
    </source>
</evidence>
<evidence type="ECO:0000256" key="3">
    <source>
        <dbReference type="ARBA" id="ARBA00023015"/>
    </source>
</evidence>
<proteinExistence type="predicted"/>
<evidence type="ECO:0000259" key="6">
    <source>
        <dbReference type="Pfam" id="PF13873"/>
    </source>
</evidence>
<organism evidence="7 8">
    <name type="scientific">Dryococelus australis</name>
    <dbReference type="NCBI Taxonomy" id="614101"/>
    <lineage>
        <taxon>Eukaryota</taxon>
        <taxon>Metazoa</taxon>
        <taxon>Ecdysozoa</taxon>
        <taxon>Arthropoda</taxon>
        <taxon>Hexapoda</taxon>
        <taxon>Insecta</taxon>
        <taxon>Pterygota</taxon>
        <taxon>Neoptera</taxon>
        <taxon>Polyneoptera</taxon>
        <taxon>Phasmatodea</taxon>
        <taxon>Verophasmatodea</taxon>
        <taxon>Anareolatae</taxon>
        <taxon>Phasmatidae</taxon>
        <taxon>Eurycanthinae</taxon>
        <taxon>Dryococelus</taxon>
    </lineage>
</organism>
<dbReference type="Pfam" id="PF13873">
    <property type="entry name" value="Myb_DNA-bind_5"/>
    <property type="match status" value="1"/>
</dbReference>
<keyword evidence="3" id="KW-0805">Transcription regulation</keyword>
<dbReference type="Proteomes" id="UP001159363">
    <property type="component" value="Chromosome 6"/>
</dbReference>
<evidence type="ECO:0000313" key="7">
    <source>
        <dbReference type="EMBL" id="KAJ8880054.1"/>
    </source>
</evidence>
<feature type="domain" description="Myb/SANT-like DNA-binding" evidence="6">
    <location>
        <begin position="729"/>
        <end position="788"/>
    </location>
</feature>
<keyword evidence="4" id="KW-0804">Transcription</keyword>
<evidence type="ECO:0000256" key="5">
    <source>
        <dbReference type="ARBA" id="ARBA00025466"/>
    </source>
</evidence>